<evidence type="ECO:0000313" key="2">
    <source>
        <dbReference type="Proteomes" id="UP000037178"/>
    </source>
</evidence>
<dbReference type="Gene3D" id="3.40.50.1000">
    <property type="entry name" value="HAD superfamily/HAD-like"/>
    <property type="match status" value="1"/>
</dbReference>
<dbReference type="GO" id="GO:0008967">
    <property type="term" value="F:phosphoglycolate phosphatase activity"/>
    <property type="evidence" value="ECO:0007669"/>
    <property type="project" value="UniProtKB-EC"/>
</dbReference>
<dbReference type="Proteomes" id="UP000037178">
    <property type="component" value="Unassembled WGS sequence"/>
</dbReference>
<organism evidence="1 2">
    <name type="scientific">Candidatus Rhodobacter oscarellae</name>
    <dbReference type="NCBI Taxonomy" id="1675527"/>
    <lineage>
        <taxon>Bacteria</taxon>
        <taxon>Pseudomonadati</taxon>
        <taxon>Pseudomonadota</taxon>
        <taxon>Alphaproteobacteria</taxon>
        <taxon>Rhodobacterales</taxon>
        <taxon>Rhodobacter group</taxon>
        <taxon>Rhodobacter</taxon>
    </lineage>
</organism>
<dbReference type="RefSeq" id="WP_082152398.1">
    <property type="nucleotide sequence ID" value="NZ_LFTY01000001.1"/>
</dbReference>
<dbReference type="GO" id="GO:0005829">
    <property type="term" value="C:cytosol"/>
    <property type="evidence" value="ECO:0007669"/>
    <property type="project" value="TreeGrafter"/>
</dbReference>
<name>A0A0J9ECY1_9RHOB</name>
<dbReference type="SUPFAM" id="SSF56784">
    <property type="entry name" value="HAD-like"/>
    <property type="match status" value="1"/>
</dbReference>
<dbReference type="InterPro" id="IPR023198">
    <property type="entry name" value="PGP-like_dom2"/>
</dbReference>
<dbReference type="STRING" id="1675527.AIOL_000796"/>
<reference evidence="1 2" key="1">
    <citation type="submission" date="2015-06" db="EMBL/GenBank/DDBJ databases">
        <title>Draft genome sequence of an Alphaproteobacteria species associated to the Mediterranean sponge Oscarella lobularis.</title>
        <authorList>
            <person name="Jourda C."/>
            <person name="Santini S."/>
            <person name="Claverie J.-M."/>
        </authorList>
    </citation>
    <scope>NUCLEOTIDE SEQUENCE [LARGE SCALE GENOMIC DNA]</scope>
    <source>
        <strain evidence="1">IGS</strain>
    </source>
</reference>
<dbReference type="Gene3D" id="1.10.150.240">
    <property type="entry name" value="Putative phosphatase, domain 2"/>
    <property type="match status" value="1"/>
</dbReference>
<protein>
    <submittedName>
        <fullName evidence="1">Phosphoglycolate phosphatase</fullName>
        <ecNumber evidence="1">3.1.3.18</ecNumber>
    </submittedName>
</protein>
<dbReference type="InterPro" id="IPR023214">
    <property type="entry name" value="HAD_sf"/>
</dbReference>
<proteinExistence type="predicted"/>
<dbReference type="InterPro" id="IPR050155">
    <property type="entry name" value="HAD-like_hydrolase_sf"/>
</dbReference>
<dbReference type="GO" id="GO:0004713">
    <property type="term" value="F:protein tyrosine kinase activity"/>
    <property type="evidence" value="ECO:0007669"/>
    <property type="project" value="TreeGrafter"/>
</dbReference>
<dbReference type="Pfam" id="PF13419">
    <property type="entry name" value="HAD_2"/>
    <property type="match status" value="1"/>
</dbReference>
<dbReference type="OrthoDB" id="9793014at2"/>
<keyword evidence="2" id="KW-1185">Reference proteome</keyword>
<dbReference type="InterPro" id="IPR041492">
    <property type="entry name" value="HAD_2"/>
</dbReference>
<dbReference type="EC" id="3.1.3.18" evidence="1"/>
<gene>
    <name evidence="1" type="ORF">AIOL_000796</name>
</gene>
<accession>A0A0J9ECY1</accession>
<dbReference type="AlphaFoldDB" id="A0A0J9ECY1"/>
<evidence type="ECO:0000313" key="1">
    <source>
        <dbReference type="EMBL" id="KMW60632.1"/>
    </source>
</evidence>
<dbReference type="PANTHER" id="PTHR43434:SF20">
    <property type="entry name" value="5'-NUCLEOTIDASE"/>
    <property type="match status" value="1"/>
</dbReference>
<dbReference type="PANTHER" id="PTHR43434">
    <property type="entry name" value="PHOSPHOGLYCOLATE PHOSPHATASE"/>
    <property type="match status" value="1"/>
</dbReference>
<dbReference type="PATRIC" id="fig|1675527.3.peg.853"/>
<sequence>MSKAVFLDLDGTLIDPKSGITSSIQHALTAIGIDPPHADALEWCIGPPLLDSLAKLGAPDPDLALQHYREVYEAGRITDARVYPRIPDTLKALDAAGHRLFLATAKPHVFARMITAHFGLDLHLEAQYGPETDGARNDKGDLLRHALSQRGIAPENAVMVGDRGSDLTAARAAGMPFVGVTWGFAQPGEMDGADALAHHAEDIPRAVEALGG</sequence>
<dbReference type="InterPro" id="IPR036412">
    <property type="entry name" value="HAD-like_sf"/>
</dbReference>
<comment type="caution">
    <text evidence="1">The sequence shown here is derived from an EMBL/GenBank/DDBJ whole genome shotgun (WGS) entry which is preliminary data.</text>
</comment>
<keyword evidence="1" id="KW-0378">Hydrolase</keyword>
<dbReference type="EMBL" id="LFTY01000001">
    <property type="protein sequence ID" value="KMW60632.1"/>
    <property type="molecule type" value="Genomic_DNA"/>
</dbReference>